<keyword evidence="5" id="KW-1185">Reference proteome</keyword>
<feature type="coiled-coil region" evidence="1">
    <location>
        <begin position="401"/>
        <end position="428"/>
    </location>
</feature>
<dbReference type="InterPro" id="IPR059123">
    <property type="entry name" value="StrF_dom"/>
</dbReference>
<protein>
    <submittedName>
        <fullName evidence="4">Glycosyltransferase</fullName>
    </submittedName>
</protein>
<dbReference type="InterPro" id="IPR029044">
    <property type="entry name" value="Nucleotide-diphossugar_trans"/>
</dbReference>
<dbReference type="EMBL" id="VUMT01000010">
    <property type="protein sequence ID" value="MSS63865.1"/>
    <property type="molecule type" value="Genomic_DNA"/>
</dbReference>
<dbReference type="SUPFAM" id="SSF48452">
    <property type="entry name" value="TPR-like"/>
    <property type="match status" value="1"/>
</dbReference>
<evidence type="ECO:0000313" key="5">
    <source>
        <dbReference type="Proteomes" id="UP000482209"/>
    </source>
</evidence>
<feature type="domain" description="Spore protein YkvP/CgeB glycosyl transferase-like" evidence="2">
    <location>
        <begin position="278"/>
        <end position="384"/>
    </location>
</feature>
<keyword evidence="4" id="KW-0808">Transferase</keyword>
<sequence length="860" mass="101674">MVVLFYKWNILSEDDVCMTLKNMGFEVVEYARELKSPDYDMDCLDDLRTLLGERTYDFVFTMNFVPLISRVCNIFKIPYISWVVDSPEITLYSKALAFPCNYVFIFDRKMAQKFAEYNPGHIFYMPLGTNIETWDQIEITDQDKKLYTEDVVFIGSLYNEKTKYDSFEIEKILPEYLKGYVKGVLDAQLQVYGYNLLEDVITDEIAAEFKKYADWVPLQEDYNEVVKDIVVDEFLGIKCTQMERIHLLNAISEQAKVSLYTKSDTTAVPKVCVKGIARYEDEMPKIFRCSKININISLKSIQTGLPLRILDILGNQGFLISNYQSEMEDFFEIGKDLVIYEDEKDLVEKINYYLEHEDERKEIARNGYEKVRKYFTWENRLSDIFKIMEEILQKDISHSIAQGKKSEHEDKKKQEKELECNIDEALKQKDYEKACDLIQNIYFQESGLFNLELLNTNLAVIYIYLQAFLLESDRHESELFHSYRGIEQLVHQYFHLKFLMRRNEFDLDECYQEELAEYVRTEKIPYELIHMISEYSIINKKEFYNRAAYTFYKAKMYDKSVMLLFDENKIDPSDSRVLYNLYLTLYEAGEKELAKQYLFQYRQLNSDEEEAVNGFKLLNRNQQAEEMKAMNTSSKKFCFIICTNNEAYFSECKLYISQLYIPHGCEIEILAITDATGITEAYNRAMKQSNADYKIYMHQDVMLVNRYMLFDILQIFSLDSKIGLIGVAGTTRMPENGVWWEDDEKDDYRELYQDVILGAESSRINEVKEDFIEVEAVDGVLMVTSKDIPWRSDIFTGWHHYDVSQSMEFRRKGYKVVIPKQSAFWCLHDQECNKDLGTAYGKSRRIFVEEYKKELERKAR</sequence>
<dbReference type="InterPro" id="IPR011990">
    <property type="entry name" value="TPR-like_helical_dom_sf"/>
</dbReference>
<dbReference type="Proteomes" id="UP000482209">
    <property type="component" value="Unassembled WGS sequence"/>
</dbReference>
<dbReference type="GO" id="GO:0016740">
    <property type="term" value="F:transferase activity"/>
    <property type="evidence" value="ECO:0007669"/>
    <property type="project" value="UniProtKB-KW"/>
</dbReference>
<dbReference type="Gene3D" id="3.90.550.10">
    <property type="entry name" value="Spore Coat Polysaccharide Biosynthesis Protein SpsA, Chain A"/>
    <property type="match status" value="1"/>
</dbReference>
<dbReference type="Gene3D" id="3.40.50.2000">
    <property type="entry name" value="Glycogen Phosphorylase B"/>
    <property type="match status" value="1"/>
</dbReference>
<gene>
    <name evidence="4" type="ORF">FYJ58_08240</name>
</gene>
<organism evidence="4 5">
    <name type="scientific">Velocimicrobium porci</name>
    <dbReference type="NCBI Taxonomy" id="2606634"/>
    <lineage>
        <taxon>Bacteria</taxon>
        <taxon>Bacillati</taxon>
        <taxon>Bacillota</taxon>
        <taxon>Clostridia</taxon>
        <taxon>Lachnospirales</taxon>
        <taxon>Lachnospiraceae</taxon>
        <taxon>Velocimicrobium</taxon>
    </lineage>
</organism>
<name>A0A6L5XYI6_9FIRM</name>
<evidence type="ECO:0000256" key="1">
    <source>
        <dbReference type="SAM" id="Coils"/>
    </source>
</evidence>
<reference evidence="4 5" key="1">
    <citation type="submission" date="2019-08" db="EMBL/GenBank/DDBJ databases">
        <title>In-depth cultivation of the pig gut microbiome towards novel bacterial diversity and tailored functional studies.</title>
        <authorList>
            <person name="Wylensek D."/>
            <person name="Hitch T.C.A."/>
            <person name="Clavel T."/>
        </authorList>
    </citation>
    <scope>NUCLEOTIDE SEQUENCE [LARGE SCALE GENOMIC DNA]</scope>
    <source>
        <strain evidence="4 5">WCA-693-APC-MOT-I</strain>
    </source>
</reference>
<evidence type="ECO:0000313" key="4">
    <source>
        <dbReference type="EMBL" id="MSS63865.1"/>
    </source>
</evidence>
<feature type="domain" description="Streptomycin biosynthesis protein StrF" evidence="3">
    <location>
        <begin position="638"/>
        <end position="851"/>
    </location>
</feature>
<dbReference type="RefSeq" id="WP_154519273.1">
    <property type="nucleotide sequence ID" value="NZ_VUMT01000010.1"/>
</dbReference>
<dbReference type="Pfam" id="PF13712">
    <property type="entry name" value="Glyco_tranf_2_5"/>
    <property type="match status" value="1"/>
</dbReference>
<comment type="caution">
    <text evidence="4">The sequence shown here is derived from an EMBL/GenBank/DDBJ whole genome shotgun (WGS) entry which is preliminary data.</text>
</comment>
<keyword evidence="1" id="KW-0175">Coiled coil</keyword>
<evidence type="ECO:0000259" key="3">
    <source>
        <dbReference type="Pfam" id="PF13712"/>
    </source>
</evidence>
<dbReference type="InterPro" id="IPR055259">
    <property type="entry name" value="YkvP/CgeB_Glyco_trans-like"/>
</dbReference>
<dbReference type="SUPFAM" id="SSF53448">
    <property type="entry name" value="Nucleotide-diphospho-sugar transferases"/>
    <property type="match status" value="1"/>
</dbReference>
<dbReference type="Pfam" id="PF13524">
    <property type="entry name" value="Glyco_trans_1_2"/>
    <property type="match status" value="1"/>
</dbReference>
<evidence type="ECO:0000259" key="2">
    <source>
        <dbReference type="Pfam" id="PF13524"/>
    </source>
</evidence>
<accession>A0A6L5XYI6</accession>
<proteinExistence type="predicted"/>
<dbReference type="SUPFAM" id="SSF53756">
    <property type="entry name" value="UDP-Glycosyltransferase/glycogen phosphorylase"/>
    <property type="match status" value="1"/>
</dbReference>
<dbReference type="AlphaFoldDB" id="A0A6L5XYI6"/>